<accession>A0A6M3KAJ0</accession>
<proteinExistence type="predicted"/>
<name>A0A6M3KAJ0_9ZZZZ</name>
<organism evidence="1">
    <name type="scientific">viral metagenome</name>
    <dbReference type="NCBI Taxonomy" id="1070528"/>
    <lineage>
        <taxon>unclassified sequences</taxon>
        <taxon>metagenomes</taxon>
        <taxon>organismal metagenomes</taxon>
    </lineage>
</organism>
<evidence type="ECO:0000313" key="2">
    <source>
        <dbReference type="EMBL" id="QJA88451.1"/>
    </source>
</evidence>
<dbReference type="AlphaFoldDB" id="A0A6M3KAJ0"/>
<evidence type="ECO:0000313" key="1">
    <source>
        <dbReference type="EMBL" id="QJA78715.1"/>
    </source>
</evidence>
<protein>
    <submittedName>
        <fullName evidence="1">Uncharacterized protein</fullName>
    </submittedName>
</protein>
<sequence length="130" mass="13536">MAVQTATVGKIVIEGGTITNVVDGTLDVTIGEGDITAIGDSWTNAVPLAKSWTCTFRVNHDKGGTAVSAVRTEWVSGDQELTTVQFWVDGSSYFSAAAAMLAGYSLTKSVGAVDQVSITLRSKGALTYTV</sequence>
<dbReference type="EMBL" id="MT142779">
    <property type="protein sequence ID" value="QJA88451.1"/>
    <property type="molecule type" value="Genomic_DNA"/>
</dbReference>
<gene>
    <name evidence="1" type="ORF">MM415A01024_0009</name>
    <name evidence="2" type="ORF">MM415B02762_0005</name>
</gene>
<reference evidence="1" key="1">
    <citation type="submission" date="2020-03" db="EMBL/GenBank/DDBJ databases">
        <title>The deep terrestrial virosphere.</title>
        <authorList>
            <person name="Holmfeldt K."/>
            <person name="Nilsson E."/>
            <person name="Simone D."/>
            <person name="Lopez-Fernandez M."/>
            <person name="Wu X."/>
            <person name="de Brujin I."/>
            <person name="Lundin D."/>
            <person name="Andersson A."/>
            <person name="Bertilsson S."/>
            <person name="Dopson M."/>
        </authorList>
    </citation>
    <scope>NUCLEOTIDE SEQUENCE</scope>
    <source>
        <strain evidence="1">MM415A01024</strain>
        <strain evidence="2">MM415B02762</strain>
    </source>
</reference>
<dbReference type="EMBL" id="MT142350">
    <property type="protein sequence ID" value="QJA78715.1"/>
    <property type="molecule type" value="Genomic_DNA"/>
</dbReference>